<dbReference type="SMART" id="SM00382">
    <property type="entry name" value="AAA"/>
    <property type="match status" value="1"/>
</dbReference>
<dbReference type="PANTHER" id="PTHR32071">
    <property type="entry name" value="TRANSCRIPTIONAL REGULATORY PROTEIN"/>
    <property type="match status" value="1"/>
</dbReference>
<feature type="domain" description="Sigma-54 factor interaction" evidence="6">
    <location>
        <begin position="1"/>
        <end position="218"/>
    </location>
</feature>
<dbReference type="Gene3D" id="1.10.8.60">
    <property type="match status" value="1"/>
</dbReference>
<dbReference type="InterPro" id="IPR002078">
    <property type="entry name" value="Sigma_54_int"/>
</dbReference>
<keyword evidence="1" id="KW-0547">Nucleotide-binding</keyword>
<dbReference type="SUPFAM" id="SSF46689">
    <property type="entry name" value="Homeodomain-like"/>
    <property type="match status" value="1"/>
</dbReference>
<evidence type="ECO:0000256" key="3">
    <source>
        <dbReference type="ARBA" id="ARBA00023015"/>
    </source>
</evidence>
<sequence length="309" mass="34318">MRVLMDRVKRAAASSETVLICGESGVGKELVAHALHQLSPRAGKSFGIVDCGAIPETLMERELFGHERGAFTDAHVGRSGILRAADGGTLLIDEIGDLPLALQPKLLRVLETRAFRPLGATRYQYADIRVIAATNKDLSAMVRAKAFREDLYYRVAAIPLVVPPLRDRAGEVRELARFFLAKEESEKRFSDEALMFLEHYAWPGNVRELKNAVSLLRTFAMNTTITEMDVASLLPHIRGSVVAKSVSALVATSGTLEELQKQYFAQLLVQTRGTMTRVAAIAGIPRPTVYVWLKRLGLYQPRIERYRAE</sequence>
<dbReference type="PROSITE" id="PS00675">
    <property type="entry name" value="SIGMA54_INTERACT_1"/>
    <property type="match status" value="1"/>
</dbReference>
<dbReference type="PROSITE" id="PS00688">
    <property type="entry name" value="SIGMA54_INTERACT_3"/>
    <property type="match status" value="1"/>
</dbReference>
<dbReference type="Proteomes" id="UP000177306">
    <property type="component" value="Unassembled WGS sequence"/>
</dbReference>
<protein>
    <recommendedName>
        <fullName evidence="6">Sigma-54 factor interaction domain-containing protein</fullName>
    </recommendedName>
</protein>
<dbReference type="GO" id="GO:0006355">
    <property type="term" value="P:regulation of DNA-templated transcription"/>
    <property type="evidence" value="ECO:0007669"/>
    <property type="project" value="InterPro"/>
</dbReference>
<dbReference type="PROSITE" id="PS00676">
    <property type="entry name" value="SIGMA54_INTERACT_2"/>
    <property type="match status" value="1"/>
</dbReference>
<dbReference type="Pfam" id="PF25601">
    <property type="entry name" value="AAA_lid_14"/>
    <property type="match status" value="1"/>
</dbReference>
<keyword evidence="3" id="KW-0805">Transcription regulation</keyword>
<proteinExistence type="predicted"/>
<dbReference type="InterPro" id="IPR025944">
    <property type="entry name" value="Sigma_54_int_dom_CS"/>
</dbReference>
<dbReference type="InterPro" id="IPR027417">
    <property type="entry name" value="P-loop_NTPase"/>
</dbReference>
<dbReference type="InterPro" id="IPR009057">
    <property type="entry name" value="Homeodomain-like_sf"/>
</dbReference>
<gene>
    <name evidence="7" type="ORF">A3A38_02245</name>
</gene>
<dbReference type="SUPFAM" id="SSF52540">
    <property type="entry name" value="P-loop containing nucleoside triphosphate hydrolases"/>
    <property type="match status" value="1"/>
</dbReference>
<evidence type="ECO:0000256" key="4">
    <source>
        <dbReference type="ARBA" id="ARBA00023125"/>
    </source>
</evidence>
<dbReference type="Gene3D" id="1.10.10.60">
    <property type="entry name" value="Homeodomain-like"/>
    <property type="match status" value="1"/>
</dbReference>
<reference evidence="7 8" key="1">
    <citation type="journal article" date="2016" name="Nat. Commun.">
        <title>Thousands of microbial genomes shed light on interconnected biogeochemical processes in an aquifer system.</title>
        <authorList>
            <person name="Anantharaman K."/>
            <person name="Brown C.T."/>
            <person name="Hug L.A."/>
            <person name="Sharon I."/>
            <person name="Castelle C.J."/>
            <person name="Probst A.J."/>
            <person name="Thomas B.C."/>
            <person name="Singh A."/>
            <person name="Wilkins M.J."/>
            <person name="Karaoz U."/>
            <person name="Brodie E.L."/>
            <person name="Williams K.H."/>
            <person name="Hubbard S.S."/>
            <person name="Banfield J.F."/>
        </authorList>
    </citation>
    <scope>NUCLEOTIDE SEQUENCE [LARGE SCALE GENOMIC DNA]</scope>
</reference>
<dbReference type="Gene3D" id="3.40.50.300">
    <property type="entry name" value="P-loop containing nucleotide triphosphate hydrolases"/>
    <property type="match status" value="1"/>
</dbReference>
<dbReference type="FunFam" id="3.40.50.300:FF:000006">
    <property type="entry name" value="DNA-binding transcriptional regulator NtrC"/>
    <property type="match status" value="1"/>
</dbReference>
<dbReference type="InterPro" id="IPR058031">
    <property type="entry name" value="AAA_lid_NorR"/>
</dbReference>
<dbReference type="Pfam" id="PF00158">
    <property type="entry name" value="Sigma54_activat"/>
    <property type="match status" value="1"/>
</dbReference>
<dbReference type="EMBL" id="MFLY01000040">
    <property type="protein sequence ID" value="OGG72573.1"/>
    <property type="molecule type" value="Genomic_DNA"/>
</dbReference>
<dbReference type="GO" id="GO:0003677">
    <property type="term" value="F:DNA binding"/>
    <property type="evidence" value="ECO:0007669"/>
    <property type="project" value="UniProtKB-KW"/>
</dbReference>
<evidence type="ECO:0000256" key="1">
    <source>
        <dbReference type="ARBA" id="ARBA00022741"/>
    </source>
</evidence>
<dbReference type="PROSITE" id="PS50045">
    <property type="entry name" value="SIGMA54_INTERACT_4"/>
    <property type="match status" value="1"/>
</dbReference>
<dbReference type="CDD" id="cd00009">
    <property type="entry name" value="AAA"/>
    <property type="match status" value="1"/>
</dbReference>
<evidence type="ECO:0000313" key="7">
    <source>
        <dbReference type="EMBL" id="OGG72573.1"/>
    </source>
</evidence>
<keyword evidence="4" id="KW-0238">DNA-binding</keyword>
<accession>A0A1F6EG05</accession>
<dbReference type="InterPro" id="IPR003593">
    <property type="entry name" value="AAA+_ATPase"/>
</dbReference>
<dbReference type="GO" id="GO:0005524">
    <property type="term" value="F:ATP binding"/>
    <property type="evidence" value="ECO:0007669"/>
    <property type="project" value="UniProtKB-KW"/>
</dbReference>
<evidence type="ECO:0000259" key="6">
    <source>
        <dbReference type="PROSITE" id="PS50045"/>
    </source>
</evidence>
<dbReference type="AlphaFoldDB" id="A0A1F6EG05"/>
<comment type="caution">
    <text evidence="7">The sequence shown here is derived from an EMBL/GenBank/DDBJ whole genome shotgun (WGS) entry which is preliminary data.</text>
</comment>
<name>A0A1F6EG05_9BACT</name>
<evidence type="ECO:0000256" key="2">
    <source>
        <dbReference type="ARBA" id="ARBA00022840"/>
    </source>
</evidence>
<organism evidence="7 8">
    <name type="scientific">Candidatus Kaiserbacteria bacterium RIFCSPLOWO2_01_FULL_53_17</name>
    <dbReference type="NCBI Taxonomy" id="1798511"/>
    <lineage>
        <taxon>Bacteria</taxon>
        <taxon>Candidatus Kaiseribacteriota</taxon>
    </lineage>
</organism>
<evidence type="ECO:0000313" key="8">
    <source>
        <dbReference type="Proteomes" id="UP000177306"/>
    </source>
</evidence>
<evidence type="ECO:0000256" key="5">
    <source>
        <dbReference type="ARBA" id="ARBA00023163"/>
    </source>
</evidence>
<keyword evidence="5" id="KW-0804">Transcription</keyword>
<dbReference type="InterPro" id="IPR025943">
    <property type="entry name" value="Sigma_54_int_dom_ATP-bd_2"/>
</dbReference>
<keyword evidence="2" id="KW-0067">ATP-binding</keyword>
<dbReference type="InterPro" id="IPR025662">
    <property type="entry name" value="Sigma_54_int_dom_ATP-bd_1"/>
</dbReference>